<keyword evidence="12" id="KW-0862">Zinc</keyword>
<comment type="cofactor">
    <cofactor evidence="1">
        <name>Mg(2+)</name>
        <dbReference type="ChEBI" id="CHEBI:18420"/>
    </cofactor>
</comment>
<dbReference type="Pfam" id="PF00645">
    <property type="entry name" value="zf-PARP"/>
    <property type="match status" value="1"/>
</dbReference>
<evidence type="ECO:0000259" key="26">
    <source>
        <dbReference type="PROSITE" id="PS50160"/>
    </source>
</evidence>
<dbReference type="Proteomes" id="UP000024404">
    <property type="component" value="Unassembled WGS sequence"/>
</dbReference>
<comment type="subcellular location">
    <subcellularLocation>
        <location evidence="2">Nucleus</location>
    </subcellularLocation>
</comment>
<dbReference type="GO" id="GO:0003677">
    <property type="term" value="F:DNA binding"/>
    <property type="evidence" value="ECO:0007669"/>
    <property type="project" value="InterPro"/>
</dbReference>
<dbReference type="GO" id="GO:0006310">
    <property type="term" value="P:DNA recombination"/>
    <property type="evidence" value="ECO:0007669"/>
    <property type="project" value="UniProtKB-KW"/>
</dbReference>
<evidence type="ECO:0000256" key="13">
    <source>
        <dbReference type="ARBA" id="ARBA00022840"/>
    </source>
</evidence>
<dbReference type="GO" id="GO:0006273">
    <property type="term" value="P:lagging strand elongation"/>
    <property type="evidence" value="ECO:0007669"/>
    <property type="project" value="TreeGrafter"/>
</dbReference>
<dbReference type="AlphaFoldDB" id="A0A2K6VDT1"/>
<feature type="compositionally biased region" description="Low complexity" evidence="24">
    <location>
        <begin position="164"/>
        <end position="173"/>
    </location>
</feature>
<dbReference type="PROSITE" id="PS50160">
    <property type="entry name" value="DNA_LIGASE_A3"/>
    <property type="match status" value="1"/>
</dbReference>
<dbReference type="InterPro" id="IPR036599">
    <property type="entry name" value="DNA_ligase_N_sf"/>
</dbReference>
<dbReference type="CDD" id="cd07902">
    <property type="entry name" value="Adenylation_DNA_ligase_III"/>
    <property type="match status" value="1"/>
</dbReference>
<dbReference type="FunFam" id="3.30.470.30:FF:000003">
    <property type="entry name" value="DNA ligase"/>
    <property type="match status" value="1"/>
</dbReference>
<evidence type="ECO:0000313" key="27">
    <source>
        <dbReference type="EnsemblMetazoa" id="OVOC10188.1"/>
    </source>
</evidence>
<evidence type="ECO:0000256" key="8">
    <source>
        <dbReference type="ARBA" id="ARBA00022723"/>
    </source>
</evidence>
<dbReference type="InterPro" id="IPR012308">
    <property type="entry name" value="DNA_ligase_ATP-dep_N"/>
</dbReference>
<sequence>MSSKFGLDYAKRVAKCKKCQQHLLKGDLRMWRMVPNPFTADSGNPTEMKNYFHAECLFETLTRCRATTKIIDSPDDIEGWDLANDDDKESILEKIRDLSELRMKKFGDKVKTSTSSPSKDTPKPIISKDVSLKKAKDDKTKTVTRKKAKYETAERDPEEISSGKASSSKTKISNIKNQPSTAEILKSEDGIQKMESKFDVFKLFCKLCNVIASVSKYTEKTEAVEIFINKEGYDGDLYLLLKFLIPEADQRVYNLKAKQIIKIFSTQFDWSIDELTESYNETGDVSETICSFSSKFDDSRKKSKITNQMVDDWLEKLSELTREKEQQLHFSKICKLVSCLELKYIIRLIMKDLRINAGAKHILEGLRKGAYEIFQNSRNLQAVIEKCQQTDKEKLLESGVVLNTPVKPMLAEPCRSVKQAMEKCNKEMYAEIKYDGERLQLHKDDSNFMFFTRSLKPALDHKVVDLNKVVAEAFPTSRNLIVDAEMLLVDTNTGKPLPFGTLGIHKKKQFKDAAVCLFVFDCMYYDSKSLMEKSLRERRKLLEDNMTEVPNRILLSNCHLIKKGENDKLEILISKTIDEGLEGLVLKDLDTIYEPGKRHWLKIKKDYLKEGYMADTADLIVLGAFYGTGNKGGTMSVFLMGVYDKEKQKFCTVTKCGNGHDDATLDRINKELEPKMQKISRVYENLPEWIECCRSLVPDFIVVDPKESPVWEITGAEFSRSDNHTASGISIRFPRVTKIRDDKNWETATSLQELETLFELSKTKTDIESKIAKDKNSAENDGKASVSKKRKREAIDENSENEKQTTVHNVKKGDANSNEETKAKKAKIPCKYGAQCYRKNPEHRKQFYHPK</sequence>
<dbReference type="STRING" id="6282.A0A2K6VDT1"/>
<dbReference type="SUPFAM" id="SSF117018">
    <property type="entry name" value="ATP-dependent DNA ligase DNA-binding domain"/>
    <property type="match status" value="1"/>
</dbReference>
<evidence type="ECO:0000259" key="25">
    <source>
        <dbReference type="PROSITE" id="PS50064"/>
    </source>
</evidence>
<dbReference type="InterPro" id="IPR012309">
    <property type="entry name" value="DNA_ligase_ATP-dep_C"/>
</dbReference>
<keyword evidence="8" id="KW-0479">Metal-binding</keyword>
<dbReference type="InterPro" id="IPR000977">
    <property type="entry name" value="DNA_ligase_ATP-dep"/>
</dbReference>
<dbReference type="Pfam" id="PF01068">
    <property type="entry name" value="DNA_ligase_A_M"/>
    <property type="match status" value="1"/>
</dbReference>
<dbReference type="SMART" id="SM01336">
    <property type="entry name" value="zf-PARP"/>
    <property type="match status" value="1"/>
</dbReference>
<dbReference type="EMBL" id="CMVM020000326">
    <property type="status" value="NOT_ANNOTATED_CDS"/>
    <property type="molecule type" value="Genomic_DNA"/>
</dbReference>
<evidence type="ECO:0000313" key="28">
    <source>
        <dbReference type="Proteomes" id="UP000024404"/>
    </source>
</evidence>
<dbReference type="PROSITE" id="PS00333">
    <property type="entry name" value="DNA_LIGASE_A2"/>
    <property type="match status" value="1"/>
</dbReference>
<evidence type="ECO:0000256" key="16">
    <source>
        <dbReference type="ARBA" id="ARBA00023204"/>
    </source>
</evidence>
<keyword evidence="28" id="KW-1185">Reference proteome</keyword>
<feature type="compositionally biased region" description="Basic and acidic residues" evidence="24">
    <location>
        <begin position="800"/>
        <end position="823"/>
    </location>
</feature>
<dbReference type="Gene3D" id="2.40.50.140">
    <property type="entry name" value="Nucleic acid-binding proteins"/>
    <property type="match status" value="1"/>
</dbReference>
<dbReference type="InterPro" id="IPR036957">
    <property type="entry name" value="Znf_PARP_sf"/>
</dbReference>
<evidence type="ECO:0000256" key="7">
    <source>
        <dbReference type="ARBA" id="ARBA00022705"/>
    </source>
</evidence>
<dbReference type="InterPro" id="IPR019406">
    <property type="entry name" value="APLF_PBZ"/>
</dbReference>
<dbReference type="Pfam" id="PF04679">
    <property type="entry name" value="DNA_ligase_A_C"/>
    <property type="match status" value="1"/>
</dbReference>
<evidence type="ECO:0000256" key="2">
    <source>
        <dbReference type="ARBA" id="ARBA00004123"/>
    </source>
</evidence>
<dbReference type="GO" id="GO:0071897">
    <property type="term" value="P:DNA biosynthetic process"/>
    <property type="evidence" value="ECO:0007669"/>
    <property type="project" value="InterPro"/>
</dbReference>
<keyword evidence="6" id="KW-0132">Cell division</keyword>
<keyword evidence="11" id="KW-0863">Zinc-finger</keyword>
<evidence type="ECO:0000256" key="18">
    <source>
        <dbReference type="ARBA" id="ARBA00023306"/>
    </source>
</evidence>
<dbReference type="InterPro" id="IPR012310">
    <property type="entry name" value="DNA_ligase_ATP-dep_cent"/>
</dbReference>
<evidence type="ECO:0000256" key="19">
    <source>
        <dbReference type="ARBA" id="ARBA00034003"/>
    </source>
</evidence>
<feature type="domain" description="PARP-type" evidence="25">
    <location>
        <begin position="5"/>
        <end position="99"/>
    </location>
</feature>
<dbReference type="PANTHER" id="PTHR45674">
    <property type="entry name" value="DNA LIGASE 1/3 FAMILY MEMBER"/>
    <property type="match status" value="1"/>
</dbReference>
<dbReference type="GO" id="GO:0008270">
    <property type="term" value="F:zinc ion binding"/>
    <property type="evidence" value="ECO:0007669"/>
    <property type="project" value="UniProtKB-KW"/>
</dbReference>
<evidence type="ECO:0000256" key="20">
    <source>
        <dbReference type="ARBA" id="ARBA00074829"/>
    </source>
</evidence>
<evidence type="ECO:0000256" key="12">
    <source>
        <dbReference type="ARBA" id="ARBA00022833"/>
    </source>
</evidence>
<keyword evidence="17" id="KW-0539">Nucleus</keyword>
<evidence type="ECO:0000256" key="24">
    <source>
        <dbReference type="SAM" id="MobiDB-lite"/>
    </source>
</evidence>
<evidence type="ECO:0000256" key="21">
    <source>
        <dbReference type="ARBA" id="ARBA00075785"/>
    </source>
</evidence>
<evidence type="ECO:0000256" key="10">
    <source>
        <dbReference type="ARBA" id="ARBA00022763"/>
    </source>
</evidence>
<dbReference type="InterPro" id="IPR050191">
    <property type="entry name" value="ATP-dep_DNA_ligase"/>
</dbReference>
<dbReference type="Pfam" id="PF04675">
    <property type="entry name" value="DNA_ligase_A_N"/>
    <property type="match status" value="1"/>
</dbReference>
<dbReference type="InterPro" id="IPR012340">
    <property type="entry name" value="NA-bd_OB-fold"/>
</dbReference>
<dbReference type="SUPFAM" id="SSF50249">
    <property type="entry name" value="Nucleic acid-binding proteins"/>
    <property type="match status" value="1"/>
</dbReference>
<dbReference type="Gene3D" id="3.30.1740.10">
    <property type="entry name" value="Zinc finger, PARP-type"/>
    <property type="match status" value="1"/>
</dbReference>
<evidence type="ECO:0000256" key="23">
    <source>
        <dbReference type="RuleBase" id="RU004196"/>
    </source>
</evidence>
<keyword evidence="10" id="KW-0227">DNA damage</keyword>
<keyword evidence="13" id="KW-0067">ATP-binding</keyword>
<evidence type="ECO:0000256" key="15">
    <source>
        <dbReference type="ARBA" id="ARBA00023172"/>
    </source>
</evidence>
<comment type="similarity">
    <text evidence="3 23">Belongs to the ATP-dependent DNA ligase family.</text>
</comment>
<dbReference type="GO" id="GO:0051301">
    <property type="term" value="P:cell division"/>
    <property type="evidence" value="ECO:0007669"/>
    <property type="project" value="UniProtKB-KW"/>
</dbReference>
<reference evidence="28" key="1">
    <citation type="submission" date="2013-10" db="EMBL/GenBank/DDBJ databases">
        <title>Genome sequencing of Onchocerca volvulus.</title>
        <authorList>
            <person name="Cotton J."/>
            <person name="Tsai J."/>
            <person name="Stanley E."/>
            <person name="Tracey A."/>
            <person name="Holroyd N."/>
            <person name="Lustigman S."/>
            <person name="Berriman M."/>
        </authorList>
    </citation>
    <scope>NUCLEOTIDE SEQUENCE</scope>
</reference>
<dbReference type="EnsemblMetazoa" id="OVOC10188.1">
    <property type="protein sequence ID" value="OVOC10188.1"/>
    <property type="gene ID" value="WBGene00246997"/>
</dbReference>
<evidence type="ECO:0000256" key="5">
    <source>
        <dbReference type="ARBA" id="ARBA00022598"/>
    </source>
</evidence>
<dbReference type="SUPFAM" id="SSF56091">
    <property type="entry name" value="DNA ligase/mRNA capping enzyme, catalytic domain"/>
    <property type="match status" value="1"/>
</dbReference>
<evidence type="ECO:0000256" key="22">
    <source>
        <dbReference type="ARBA" id="ARBA00077952"/>
    </source>
</evidence>
<keyword evidence="5" id="KW-0436">Ligase</keyword>
<dbReference type="NCBIfam" id="TIGR00574">
    <property type="entry name" value="dnl1"/>
    <property type="match status" value="1"/>
</dbReference>
<dbReference type="Gene3D" id="3.30.470.30">
    <property type="entry name" value="DNA ligase/mRNA capping enzyme"/>
    <property type="match status" value="1"/>
</dbReference>
<keyword evidence="9" id="KW-0547">Nucleotide-binding</keyword>
<dbReference type="GO" id="GO:0070421">
    <property type="term" value="C:DNA ligase III-XRCC1 complex"/>
    <property type="evidence" value="ECO:0007669"/>
    <property type="project" value="TreeGrafter"/>
</dbReference>
<dbReference type="CDD" id="cd07967">
    <property type="entry name" value="OBF_DNA_ligase_III"/>
    <property type="match status" value="1"/>
</dbReference>
<keyword evidence="7" id="KW-0235">DNA replication</keyword>
<dbReference type="Pfam" id="PF10283">
    <property type="entry name" value="zf-CCHH"/>
    <property type="match status" value="1"/>
</dbReference>
<dbReference type="OMA" id="GRWCTVT"/>
<comment type="catalytic activity">
    <reaction evidence="19">
        <text>ATP + (deoxyribonucleotide)n-3'-hydroxyl + 5'-phospho-(deoxyribonucleotide)m = (deoxyribonucleotide)n+m + AMP + diphosphate.</text>
        <dbReference type="EC" id="6.5.1.1"/>
    </reaction>
</comment>
<evidence type="ECO:0000256" key="3">
    <source>
        <dbReference type="ARBA" id="ARBA00007572"/>
    </source>
</evidence>
<dbReference type="InterPro" id="IPR016059">
    <property type="entry name" value="DNA_ligase_ATP-dep_CS"/>
</dbReference>
<keyword evidence="16" id="KW-0234">DNA repair</keyword>
<dbReference type="EnsemblMetazoa" id="OVOC10188.2">
    <property type="protein sequence ID" value="OVOC10188.2"/>
    <property type="gene ID" value="WBGene00246997"/>
</dbReference>
<feature type="compositionally biased region" description="Low complexity" evidence="24">
    <location>
        <begin position="112"/>
        <end position="128"/>
    </location>
</feature>
<accession>A0A2K6VDT1</accession>
<dbReference type="SUPFAM" id="SSF57716">
    <property type="entry name" value="Glucocorticoid receptor-like (DNA-binding domain)"/>
    <property type="match status" value="1"/>
</dbReference>
<dbReference type="FunFam" id="2.40.50.140:FF:000085">
    <property type="entry name" value="DNA ligase"/>
    <property type="match status" value="1"/>
</dbReference>
<evidence type="ECO:0000256" key="9">
    <source>
        <dbReference type="ARBA" id="ARBA00022741"/>
    </source>
</evidence>
<evidence type="ECO:0000256" key="11">
    <source>
        <dbReference type="ARBA" id="ARBA00022771"/>
    </source>
</evidence>
<name>A0A2K6VDT1_ONCVO</name>
<dbReference type="PROSITE" id="PS50064">
    <property type="entry name" value="ZF_PARP_2"/>
    <property type="match status" value="1"/>
</dbReference>
<feature type="compositionally biased region" description="Basic and acidic residues" evidence="24">
    <location>
        <begin position="772"/>
        <end position="782"/>
    </location>
</feature>
<feature type="compositionally biased region" description="Basic and acidic residues" evidence="24">
    <location>
        <begin position="130"/>
        <end position="141"/>
    </location>
</feature>
<feature type="region of interest" description="Disordered" evidence="24">
    <location>
        <begin position="107"/>
        <end position="173"/>
    </location>
</feature>
<feature type="region of interest" description="Disordered" evidence="24">
    <location>
        <begin position="772"/>
        <end position="851"/>
    </location>
</feature>
<organism evidence="27 28">
    <name type="scientific">Onchocerca volvulus</name>
    <dbReference type="NCBI Taxonomy" id="6282"/>
    <lineage>
        <taxon>Eukaryota</taxon>
        <taxon>Metazoa</taxon>
        <taxon>Ecdysozoa</taxon>
        <taxon>Nematoda</taxon>
        <taxon>Chromadorea</taxon>
        <taxon>Rhabditida</taxon>
        <taxon>Spirurina</taxon>
        <taxon>Spiruromorpha</taxon>
        <taxon>Filarioidea</taxon>
        <taxon>Onchocercidae</taxon>
        <taxon>Onchocerca</taxon>
    </lineage>
</organism>
<keyword evidence="14" id="KW-0460">Magnesium</keyword>
<dbReference type="Gene3D" id="1.10.3260.10">
    <property type="entry name" value="DNA ligase, ATP-dependent, N-terminal domain"/>
    <property type="match status" value="1"/>
</dbReference>
<keyword evidence="15" id="KW-0233">DNA recombination</keyword>
<protein>
    <recommendedName>
        <fullName evidence="20">DNA ligase 3</fullName>
        <ecNumber evidence="4">6.5.1.1</ecNumber>
    </recommendedName>
    <alternativeName>
        <fullName evidence="21">DNA ligase III</fullName>
    </alternativeName>
    <alternativeName>
        <fullName evidence="22">Polydeoxyribonucleotide synthase [ATP] 3</fullName>
    </alternativeName>
</protein>
<dbReference type="InterPro" id="IPR001510">
    <property type="entry name" value="Znf_PARP"/>
</dbReference>
<dbReference type="GO" id="GO:0003910">
    <property type="term" value="F:DNA ligase (ATP) activity"/>
    <property type="evidence" value="ECO:0007669"/>
    <property type="project" value="UniProtKB-EC"/>
</dbReference>
<dbReference type="PANTHER" id="PTHR45674:SF9">
    <property type="entry name" value="DNA LIGASE 3"/>
    <property type="match status" value="1"/>
</dbReference>
<evidence type="ECO:0000256" key="14">
    <source>
        <dbReference type="ARBA" id="ARBA00022842"/>
    </source>
</evidence>
<evidence type="ECO:0000256" key="6">
    <source>
        <dbReference type="ARBA" id="ARBA00022618"/>
    </source>
</evidence>
<dbReference type="Gene3D" id="3.30.1490.70">
    <property type="match status" value="1"/>
</dbReference>
<keyword evidence="18" id="KW-0131">Cell cycle</keyword>
<dbReference type="GO" id="GO:0006302">
    <property type="term" value="P:double-strand break repair"/>
    <property type="evidence" value="ECO:0007669"/>
    <property type="project" value="TreeGrafter"/>
</dbReference>
<evidence type="ECO:0000256" key="17">
    <source>
        <dbReference type="ARBA" id="ARBA00023242"/>
    </source>
</evidence>
<evidence type="ECO:0000256" key="1">
    <source>
        <dbReference type="ARBA" id="ARBA00001946"/>
    </source>
</evidence>
<evidence type="ECO:0000256" key="4">
    <source>
        <dbReference type="ARBA" id="ARBA00012727"/>
    </source>
</evidence>
<dbReference type="GO" id="GO:0005524">
    <property type="term" value="F:ATP binding"/>
    <property type="evidence" value="ECO:0007669"/>
    <property type="project" value="UniProtKB-KW"/>
</dbReference>
<feature type="domain" description="ATP-dependent DNA ligase family profile" evidence="26">
    <location>
        <begin position="508"/>
        <end position="644"/>
    </location>
</feature>
<reference evidence="27" key="2">
    <citation type="submission" date="2018-02" db="UniProtKB">
        <authorList>
            <consortium name="EnsemblMetazoa"/>
        </authorList>
    </citation>
    <scope>IDENTIFICATION</scope>
</reference>
<proteinExistence type="inferred from homology"/>
<dbReference type="EC" id="6.5.1.1" evidence="4"/>